<comment type="caution">
    <text evidence="3">The sequence shown here is derived from an EMBL/GenBank/DDBJ whole genome shotgun (WGS) entry which is preliminary data.</text>
</comment>
<keyword evidence="4" id="KW-1185">Reference proteome</keyword>
<dbReference type="RefSeq" id="WP_209752070.1">
    <property type="nucleotide sequence ID" value="NZ_JBHSMH010000086.1"/>
</dbReference>
<keyword evidence="2" id="KW-0812">Transmembrane</keyword>
<proteinExistence type="predicted"/>
<feature type="region of interest" description="Disordered" evidence="1">
    <location>
        <begin position="176"/>
        <end position="197"/>
    </location>
</feature>
<feature type="transmembrane region" description="Helical" evidence="2">
    <location>
        <begin position="98"/>
        <end position="116"/>
    </location>
</feature>
<evidence type="ECO:0000256" key="2">
    <source>
        <dbReference type="SAM" id="Phobius"/>
    </source>
</evidence>
<gene>
    <name evidence="3" type="ORF">ACFPPD_20370</name>
</gene>
<dbReference type="Proteomes" id="UP001596105">
    <property type="component" value="Unassembled WGS sequence"/>
</dbReference>
<feature type="region of interest" description="Disordered" evidence="1">
    <location>
        <begin position="1"/>
        <end position="29"/>
    </location>
</feature>
<sequence length="197" mass="22091">MRPTDEINRELQEPSPKVAPGTSGNSFQAGSITADELNLALGAGLTPALGSSPRGNLGELSPEHFERQRILEEDDERRDIERKTHALWMTQEKSERRLRTGVAIGLGIFLGYELYVGNRAFLKIGEGAMVFPKWTVQIFFLGMYGQISTMAYFVVKSLFPRPKSDSLSAIREMVKNNYRDPNKGSNANKQRSRRNQG</sequence>
<reference evidence="4" key="1">
    <citation type="journal article" date="2019" name="Int. J. Syst. Evol. Microbiol.">
        <title>The Global Catalogue of Microorganisms (GCM) 10K type strain sequencing project: providing services to taxonomists for standard genome sequencing and annotation.</title>
        <authorList>
            <consortium name="The Broad Institute Genomics Platform"/>
            <consortium name="The Broad Institute Genome Sequencing Center for Infectious Disease"/>
            <person name="Wu L."/>
            <person name="Ma J."/>
        </authorList>
    </citation>
    <scope>NUCLEOTIDE SEQUENCE [LARGE SCALE GENOMIC DNA]</scope>
    <source>
        <strain evidence="4">CCUG 57113</strain>
    </source>
</reference>
<name>A0ABW0LZ76_9BACL</name>
<keyword evidence="2" id="KW-0472">Membrane</keyword>
<accession>A0ABW0LZ76</accession>
<keyword evidence="2" id="KW-1133">Transmembrane helix</keyword>
<evidence type="ECO:0000256" key="1">
    <source>
        <dbReference type="SAM" id="MobiDB-lite"/>
    </source>
</evidence>
<dbReference type="EMBL" id="JBHSMH010000086">
    <property type="protein sequence ID" value="MFC5471048.1"/>
    <property type="molecule type" value="Genomic_DNA"/>
</dbReference>
<evidence type="ECO:0000313" key="3">
    <source>
        <dbReference type="EMBL" id="MFC5471048.1"/>
    </source>
</evidence>
<protein>
    <submittedName>
        <fullName evidence="3">Uncharacterized protein</fullName>
    </submittedName>
</protein>
<organism evidence="3 4">
    <name type="scientific">Cohnella suwonensis</name>
    <dbReference type="NCBI Taxonomy" id="696072"/>
    <lineage>
        <taxon>Bacteria</taxon>
        <taxon>Bacillati</taxon>
        <taxon>Bacillota</taxon>
        <taxon>Bacilli</taxon>
        <taxon>Bacillales</taxon>
        <taxon>Paenibacillaceae</taxon>
        <taxon>Cohnella</taxon>
    </lineage>
</organism>
<feature type="transmembrane region" description="Helical" evidence="2">
    <location>
        <begin position="136"/>
        <end position="155"/>
    </location>
</feature>
<feature type="compositionally biased region" description="Basic and acidic residues" evidence="1">
    <location>
        <begin position="1"/>
        <end position="12"/>
    </location>
</feature>
<evidence type="ECO:0000313" key="4">
    <source>
        <dbReference type="Proteomes" id="UP001596105"/>
    </source>
</evidence>